<keyword evidence="4" id="KW-1185">Reference proteome</keyword>
<gene>
    <name evidence="3" type="ORF">AFUS01_LOCUS28547</name>
</gene>
<feature type="domain" description="Doublecortin" evidence="2">
    <location>
        <begin position="201"/>
        <end position="289"/>
    </location>
</feature>
<accession>A0A8J2L914</accession>
<evidence type="ECO:0000259" key="2">
    <source>
        <dbReference type="PROSITE" id="PS50309"/>
    </source>
</evidence>
<protein>
    <recommendedName>
        <fullName evidence="2">Doublecortin domain-containing protein</fullName>
    </recommendedName>
</protein>
<proteinExistence type="predicted"/>
<dbReference type="InterPro" id="IPR003533">
    <property type="entry name" value="Doublecortin_dom"/>
</dbReference>
<feature type="compositionally biased region" description="Basic and acidic residues" evidence="1">
    <location>
        <begin position="51"/>
        <end position="62"/>
    </location>
</feature>
<comment type="caution">
    <text evidence="3">The sequence shown here is derived from an EMBL/GenBank/DDBJ whole genome shotgun (WGS) entry which is preliminary data.</text>
</comment>
<dbReference type="EMBL" id="CAJVCH010409371">
    <property type="protein sequence ID" value="CAG7818013.1"/>
    <property type="molecule type" value="Genomic_DNA"/>
</dbReference>
<sequence>MPGLLLKLAPAKSSNKSVLQKMKKVSKIVFTIFKAINYGRGETNQNGEGDEQSRSRSRDSNRRPPSAPTRKPPTIRIRRDASLNGMVWGSPQQLTTSDSANTTIEAAPPAPRRSRKRHNSKIRSQPLASQNGTVSDPITMPHLDSGNHLKVQEHISAAQHRSLSRESRKRSVSRESREENYSPEAERFVRAAIDRSRPIERQVIRIINGNEPTIQSQVLLNTKTSQPWDDLVADLGMAVKLPRRGTCHMETISGQKIQSYSLLRSELLAGNHAFYVYTSREEFPELGIAIVPSRSPRSRKASRASSPPGLHHRASPLPNINIQKELGKPSAMSHARSTGHLGNLNETGRKSSMKPGKTSAVSNPTLRTNNNQLAPANSNDRLTLMSSRSNPNLTARLSPSNLSVDQSAQTILQAVNVAHGRKRSTRRRRSQNSSYLVTAHRSRSVSP</sequence>
<dbReference type="GO" id="GO:0035556">
    <property type="term" value="P:intracellular signal transduction"/>
    <property type="evidence" value="ECO:0007669"/>
    <property type="project" value="InterPro"/>
</dbReference>
<dbReference type="AlphaFoldDB" id="A0A8J2L914"/>
<name>A0A8J2L914_9HEXA</name>
<feature type="compositionally biased region" description="Polar residues" evidence="1">
    <location>
        <begin position="359"/>
        <end position="393"/>
    </location>
</feature>
<evidence type="ECO:0000313" key="3">
    <source>
        <dbReference type="EMBL" id="CAG7818013.1"/>
    </source>
</evidence>
<dbReference type="PROSITE" id="PS50309">
    <property type="entry name" value="DC"/>
    <property type="match status" value="1"/>
</dbReference>
<evidence type="ECO:0000313" key="4">
    <source>
        <dbReference type="Proteomes" id="UP000708208"/>
    </source>
</evidence>
<feature type="compositionally biased region" description="Polar residues" evidence="1">
    <location>
        <begin position="122"/>
        <end position="136"/>
    </location>
</feature>
<feature type="compositionally biased region" description="Polar residues" evidence="1">
    <location>
        <begin position="90"/>
        <end position="104"/>
    </location>
</feature>
<feature type="compositionally biased region" description="Basic residues" evidence="1">
    <location>
        <begin position="419"/>
        <end position="430"/>
    </location>
</feature>
<organism evidence="3 4">
    <name type="scientific">Allacma fusca</name>
    <dbReference type="NCBI Taxonomy" id="39272"/>
    <lineage>
        <taxon>Eukaryota</taxon>
        <taxon>Metazoa</taxon>
        <taxon>Ecdysozoa</taxon>
        <taxon>Arthropoda</taxon>
        <taxon>Hexapoda</taxon>
        <taxon>Collembola</taxon>
        <taxon>Symphypleona</taxon>
        <taxon>Sminthuridae</taxon>
        <taxon>Allacma</taxon>
    </lineage>
</organism>
<feature type="region of interest" description="Disordered" evidence="1">
    <location>
        <begin position="40"/>
        <end position="184"/>
    </location>
</feature>
<feature type="compositionally biased region" description="Basic and acidic residues" evidence="1">
    <location>
        <begin position="172"/>
        <end position="184"/>
    </location>
</feature>
<feature type="compositionally biased region" description="Basic residues" evidence="1">
    <location>
        <begin position="112"/>
        <end position="121"/>
    </location>
</feature>
<reference evidence="3" key="1">
    <citation type="submission" date="2021-06" db="EMBL/GenBank/DDBJ databases">
        <authorList>
            <person name="Hodson N. C."/>
            <person name="Mongue J. A."/>
            <person name="Jaron S. K."/>
        </authorList>
    </citation>
    <scope>NUCLEOTIDE SEQUENCE</scope>
</reference>
<feature type="region of interest" description="Disordered" evidence="1">
    <location>
        <begin position="417"/>
        <end position="447"/>
    </location>
</feature>
<dbReference type="Proteomes" id="UP000708208">
    <property type="component" value="Unassembled WGS sequence"/>
</dbReference>
<evidence type="ECO:0000256" key="1">
    <source>
        <dbReference type="SAM" id="MobiDB-lite"/>
    </source>
</evidence>
<feature type="region of interest" description="Disordered" evidence="1">
    <location>
        <begin position="294"/>
        <end position="393"/>
    </location>
</feature>
<dbReference type="OrthoDB" id="6697729at2759"/>